<name>A0AAE7X0N2_9CAUD</name>
<sequence>MSVKGLPKLTPSQYKMMNGQLGSVIVHKGEFIVLSMDGQWRGITEPYAVEAPTCIDEDTAIEHRLISTEKDTIIDGRFLAWQIGGQWWLYITSYTYLSDNAKPIKGKPYLIQYHEYKGS</sequence>
<proteinExistence type="predicted"/>
<evidence type="ECO:0000313" key="1">
    <source>
        <dbReference type="EMBL" id="QZA70639.1"/>
    </source>
</evidence>
<dbReference type="KEGG" id="vg:77944044"/>
<dbReference type="EMBL" id="MZ501267">
    <property type="protein sequence ID" value="QZA70639.1"/>
    <property type="molecule type" value="Genomic_DNA"/>
</dbReference>
<dbReference type="RefSeq" id="YP_010667918.1">
    <property type="nucleotide sequence ID" value="NC_070952.1"/>
</dbReference>
<accession>A0AAE7X0N2</accession>
<evidence type="ECO:0000313" key="2">
    <source>
        <dbReference type="Proteomes" id="UP000827517"/>
    </source>
</evidence>
<gene>
    <name evidence="1" type="primary">164</name>
    <name evidence="1" type="ORF">AH04_164</name>
</gene>
<dbReference type="GeneID" id="77944044"/>
<reference evidence="1" key="1">
    <citation type="submission" date="2021-07" db="EMBL/GenBank/DDBJ databases">
        <authorList>
            <person name="Roth S.J."/>
            <person name="Krukonis G.P."/>
            <person name="Delesalle V.A."/>
        </authorList>
    </citation>
    <scope>NUCLEOTIDE SEQUENCE</scope>
</reference>
<keyword evidence="2" id="KW-1185">Reference proteome</keyword>
<organism evidence="1 2">
    <name type="scientific">Erwinia phage AH04</name>
    <dbReference type="NCBI Taxonomy" id="2869569"/>
    <lineage>
        <taxon>Viruses</taxon>
        <taxon>Duplodnaviria</taxon>
        <taxon>Heunggongvirae</taxon>
        <taxon>Uroviricota</taxon>
        <taxon>Caudoviricetes</taxon>
        <taxon>Chimalliviridae</taxon>
        <taxon>Meadowvirus</taxon>
        <taxon>Meadowvirus AH04</taxon>
    </lineage>
</organism>
<protein>
    <submittedName>
        <fullName evidence="1">Uncharacterized protein</fullName>
    </submittedName>
</protein>
<dbReference type="Proteomes" id="UP000827517">
    <property type="component" value="Segment"/>
</dbReference>